<comment type="similarity">
    <text evidence="1">Belongs to the ABC transporter superfamily.</text>
</comment>
<dbReference type="Proteomes" id="UP000838686">
    <property type="component" value="Unassembled WGS sequence"/>
</dbReference>
<evidence type="ECO:0000256" key="4">
    <source>
        <dbReference type="ARBA" id="ARBA00022840"/>
    </source>
</evidence>
<evidence type="ECO:0000256" key="1">
    <source>
        <dbReference type="ARBA" id="ARBA00005417"/>
    </source>
</evidence>
<dbReference type="InterPro" id="IPR017871">
    <property type="entry name" value="ABC_transporter-like_CS"/>
</dbReference>
<dbReference type="PANTHER" id="PTHR43335:SF2">
    <property type="entry name" value="ABC TRANSPORTER, ATP-BINDING PROTEIN"/>
    <property type="match status" value="1"/>
</dbReference>
<evidence type="ECO:0000259" key="5">
    <source>
        <dbReference type="PROSITE" id="PS50893"/>
    </source>
</evidence>
<sequence>MSGLFIECDQLVKEDGGKRSLSGVSATFRPGITYLIGDNGAGKSTLLRLLTTIIRPTKGRLRFREYDQNRSAEEAWRDLPLREVRQTIGYLPQHFIGYPEMTTSAYLYHQALQKGISARTAGRELDAWLTDASLLAERGTKLEQLSAGQRQRVGLLQAMLGNPRVCLLDEPFESFDIMEAMLFRYRIQQLARRSTVIISTHRLEWMDEGEQDRVIELAEGRIINSSVLGN</sequence>
<dbReference type="Pfam" id="PF00005">
    <property type="entry name" value="ABC_tran"/>
    <property type="match status" value="1"/>
</dbReference>
<accession>A0ABM9CK63</accession>
<keyword evidence="2" id="KW-0813">Transport</keyword>
<dbReference type="Gene3D" id="3.40.50.300">
    <property type="entry name" value="P-loop containing nucleotide triphosphate hydrolases"/>
    <property type="match status" value="1"/>
</dbReference>
<proteinExistence type="inferred from homology"/>
<dbReference type="InterPro" id="IPR003593">
    <property type="entry name" value="AAA+_ATPase"/>
</dbReference>
<dbReference type="PROSITE" id="PS50893">
    <property type="entry name" value="ABC_TRANSPORTER_2"/>
    <property type="match status" value="1"/>
</dbReference>
<dbReference type="PROSITE" id="PS00211">
    <property type="entry name" value="ABC_TRANSPORTER_1"/>
    <property type="match status" value="1"/>
</dbReference>
<dbReference type="RefSeq" id="WP_236344278.1">
    <property type="nucleotide sequence ID" value="NZ_CAKMMF010000024.1"/>
</dbReference>
<organism evidence="6 7">
    <name type="scientific">Paenibacillus plantiphilus</name>
    <dbReference type="NCBI Taxonomy" id="2905650"/>
    <lineage>
        <taxon>Bacteria</taxon>
        <taxon>Bacillati</taxon>
        <taxon>Bacillota</taxon>
        <taxon>Bacilli</taxon>
        <taxon>Bacillales</taxon>
        <taxon>Paenibacillaceae</taxon>
        <taxon>Paenibacillus</taxon>
    </lineage>
</organism>
<name>A0ABM9CK63_9BACL</name>
<dbReference type="EMBL" id="CAKMMF010000024">
    <property type="protein sequence ID" value="CAH1215328.1"/>
    <property type="molecule type" value="Genomic_DNA"/>
</dbReference>
<dbReference type="InterPro" id="IPR027417">
    <property type="entry name" value="P-loop_NTPase"/>
</dbReference>
<dbReference type="GO" id="GO:0005524">
    <property type="term" value="F:ATP binding"/>
    <property type="evidence" value="ECO:0007669"/>
    <property type="project" value="UniProtKB-KW"/>
</dbReference>
<keyword evidence="4 6" id="KW-0067">ATP-binding</keyword>
<comment type="caution">
    <text evidence="6">The sequence shown here is derived from an EMBL/GenBank/DDBJ whole genome shotgun (WGS) entry which is preliminary data.</text>
</comment>
<dbReference type="SUPFAM" id="SSF52540">
    <property type="entry name" value="P-loop containing nucleoside triphosphate hydrolases"/>
    <property type="match status" value="1"/>
</dbReference>
<protein>
    <submittedName>
        <fullName evidence="6">Arginine transport ATP-binding protein ArtM</fullName>
    </submittedName>
</protein>
<feature type="domain" description="ABC transporter" evidence="5">
    <location>
        <begin position="6"/>
        <end position="227"/>
    </location>
</feature>
<evidence type="ECO:0000313" key="7">
    <source>
        <dbReference type="Proteomes" id="UP000838686"/>
    </source>
</evidence>
<evidence type="ECO:0000256" key="3">
    <source>
        <dbReference type="ARBA" id="ARBA00022741"/>
    </source>
</evidence>
<dbReference type="InterPro" id="IPR003439">
    <property type="entry name" value="ABC_transporter-like_ATP-bd"/>
</dbReference>
<keyword evidence="3" id="KW-0547">Nucleotide-binding</keyword>
<dbReference type="SMART" id="SM00382">
    <property type="entry name" value="AAA"/>
    <property type="match status" value="1"/>
</dbReference>
<keyword evidence="7" id="KW-1185">Reference proteome</keyword>
<dbReference type="PANTHER" id="PTHR43335">
    <property type="entry name" value="ABC TRANSPORTER, ATP-BINDING PROTEIN"/>
    <property type="match status" value="1"/>
</dbReference>
<evidence type="ECO:0000256" key="2">
    <source>
        <dbReference type="ARBA" id="ARBA00022448"/>
    </source>
</evidence>
<reference evidence="6" key="1">
    <citation type="submission" date="2022-01" db="EMBL/GenBank/DDBJ databases">
        <authorList>
            <person name="Criscuolo A."/>
        </authorList>
    </citation>
    <scope>NUCLEOTIDE SEQUENCE</scope>
    <source>
        <strain evidence="6">CIP111893</strain>
    </source>
</reference>
<gene>
    <name evidence="6" type="primary">artM_3</name>
    <name evidence="6" type="ORF">PAECIP111893_03925</name>
</gene>
<evidence type="ECO:0000313" key="6">
    <source>
        <dbReference type="EMBL" id="CAH1215328.1"/>
    </source>
</evidence>